<dbReference type="RefSeq" id="WP_077109887.1">
    <property type="nucleotide sequence ID" value="NZ_JAFBFH010000005.1"/>
</dbReference>
<reference evidence="2 3" key="1">
    <citation type="submission" date="2021-01" db="EMBL/GenBank/DDBJ databases">
        <title>Genomic Encyclopedia of Type Strains, Phase IV (KMG-IV): sequencing the most valuable type-strain genomes for metagenomic binning, comparative biology and taxonomic classification.</title>
        <authorList>
            <person name="Goeker M."/>
        </authorList>
    </citation>
    <scope>NUCLEOTIDE SEQUENCE [LARGE SCALE GENOMIC DNA]</scope>
    <source>
        <strain evidence="2 3">DSM 105453</strain>
    </source>
</reference>
<organism evidence="2 3">
    <name type="scientific">Siminovitchia thermophila</name>
    <dbReference type="NCBI Taxonomy" id="1245522"/>
    <lineage>
        <taxon>Bacteria</taxon>
        <taxon>Bacillati</taxon>
        <taxon>Bacillota</taxon>
        <taxon>Bacilli</taxon>
        <taxon>Bacillales</taxon>
        <taxon>Bacillaceae</taxon>
        <taxon>Siminovitchia</taxon>
    </lineage>
</organism>
<dbReference type="EMBL" id="JAFBFH010000005">
    <property type="protein sequence ID" value="MBM7714116.1"/>
    <property type="molecule type" value="Genomic_DNA"/>
</dbReference>
<sequence>MGLVIALDISMGKSYKVTYDDQTCLSEGEIIHNKEGFQALLAEIQSLPEEPILVFESTGVYSKPVETLCQRNKLRYCVLNPFEARTRNPKKLENGQARCSQTCTSPSTSLPNEKNNNLKLIMNSEIFLVSTKK</sequence>
<accession>A0ABS2R387</accession>
<proteinExistence type="predicted"/>
<dbReference type="InterPro" id="IPR002525">
    <property type="entry name" value="Transp_IS110-like_N"/>
</dbReference>
<comment type="caution">
    <text evidence="2">The sequence shown here is derived from an EMBL/GenBank/DDBJ whole genome shotgun (WGS) entry which is preliminary data.</text>
</comment>
<dbReference type="Proteomes" id="UP000823485">
    <property type="component" value="Unassembled WGS sequence"/>
</dbReference>
<feature type="domain" description="Transposase IS110-like N-terminal" evidence="1">
    <location>
        <begin position="7"/>
        <end position="88"/>
    </location>
</feature>
<gene>
    <name evidence="2" type="ORF">JOC94_001088</name>
</gene>
<evidence type="ECO:0000313" key="3">
    <source>
        <dbReference type="Proteomes" id="UP000823485"/>
    </source>
</evidence>
<keyword evidence="3" id="KW-1185">Reference proteome</keyword>
<dbReference type="Pfam" id="PF01548">
    <property type="entry name" value="DEDD_Tnp_IS110"/>
    <property type="match status" value="1"/>
</dbReference>
<evidence type="ECO:0000259" key="1">
    <source>
        <dbReference type="Pfam" id="PF01548"/>
    </source>
</evidence>
<protein>
    <recommendedName>
        <fullName evidence="1">Transposase IS110-like N-terminal domain-containing protein</fullName>
    </recommendedName>
</protein>
<name>A0ABS2R387_9BACI</name>
<evidence type="ECO:0000313" key="2">
    <source>
        <dbReference type="EMBL" id="MBM7714116.1"/>
    </source>
</evidence>